<feature type="region of interest" description="Disordered" evidence="9">
    <location>
        <begin position="562"/>
        <end position="593"/>
    </location>
</feature>
<keyword evidence="10" id="KW-1133">Transmembrane helix</keyword>
<dbReference type="PANTHER" id="PTHR43289">
    <property type="entry name" value="MITOGEN-ACTIVATED PROTEIN KINASE KINASE KINASE 20-RELATED"/>
    <property type="match status" value="1"/>
</dbReference>
<feature type="compositionally biased region" description="Low complexity" evidence="9">
    <location>
        <begin position="288"/>
        <end position="300"/>
    </location>
</feature>
<evidence type="ECO:0000256" key="6">
    <source>
        <dbReference type="ARBA" id="ARBA00022777"/>
    </source>
</evidence>
<keyword evidence="13" id="KW-1185">Reference proteome</keyword>
<keyword evidence="4" id="KW-0732">Signal</keyword>
<keyword evidence="3" id="KW-0808">Transferase</keyword>
<evidence type="ECO:0000256" key="9">
    <source>
        <dbReference type="SAM" id="MobiDB-lite"/>
    </source>
</evidence>
<evidence type="ECO:0000256" key="8">
    <source>
        <dbReference type="PROSITE-ProRule" id="PRU10141"/>
    </source>
</evidence>
<dbReference type="RefSeq" id="WP_195003105.1">
    <property type="nucleotide sequence ID" value="NZ_JADLQN010000002.1"/>
</dbReference>
<dbReference type="Pfam" id="PF11611">
    <property type="entry name" value="DUF4352"/>
    <property type="match status" value="1"/>
</dbReference>
<feature type="transmembrane region" description="Helical" evidence="10">
    <location>
        <begin position="536"/>
        <end position="560"/>
    </location>
</feature>
<evidence type="ECO:0000313" key="13">
    <source>
        <dbReference type="Proteomes" id="UP000707731"/>
    </source>
</evidence>
<feature type="domain" description="Protein kinase" evidence="11">
    <location>
        <begin position="28"/>
        <end position="287"/>
    </location>
</feature>
<keyword evidence="10" id="KW-0472">Membrane</keyword>
<dbReference type="Gene3D" id="1.10.510.10">
    <property type="entry name" value="Transferase(Phosphotransferase) domain 1"/>
    <property type="match status" value="1"/>
</dbReference>
<dbReference type="InterPro" id="IPR008271">
    <property type="entry name" value="Ser/Thr_kinase_AS"/>
</dbReference>
<evidence type="ECO:0000256" key="3">
    <source>
        <dbReference type="ARBA" id="ARBA00022679"/>
    </source>
</evidence>
<accession>A0ABS0DCX5</accession>
<dbReference type="PROSITE" id="PS00107">
    <property type="entry name" value="PROTEIN_KINASE_ATP"/>
    <property type="match status" value="1"/>
</dbReference>
<evidence type="ECO:0000259" key="11">
    <source>
        <dbReference type="PROSITE" id="PS50011"/>
    </source>
</evidence>
<keyword evidence="2" id="KW-0723">Serine/threonine-protein kinase</keyword>
<dbReference type="EC" id="2.7.11.1" evidence="1"/>
<proteinExistence type="predicted"/>
<dbReference type="Proteomes" id="UP000707731">
    <property type="component" value="Unassembled WGS sequence"/>
</dbReference>
<evidence type="ECO:0000256" key="2">
    <source>
        <dbReference type="ARBA" id="ARBA00022527"/>
    </source>
</evidence>
<evidence type="ECO:0000256" key="4">
    <source>
        <dbReference type="ARBA" id="ARBA00022729"/>
    </source>
</evidence>
<dbReference type="Pfam" id="PF00069">
    <property type="entry name" value="Pkinase"/>
    <property type="match status" value="1"/>
</dbReference>
<keyword evidence="5 8" id="KW-0547">Nucleotide-binding</keyword>
<feature type="binding site" evidence="8">
    <location>
        <position position="57"/>
    </location>
    <ligand>
        <name>ATP</name>
        <dbReference type="ChEBI" id="CHEBI:30616"/>
    </ligand>
</feature>
<reference evidence="12 13" key="1">
    <citation type="submission" date="2020-10" db="EMBL/GenBank/DDBJ databases">
        <title>Identification of Nocardia species via Next-generation sequencing and recognition of intraspecies genetic diversity.</title>
        <authorList>
            <person name="Li P."/>
            <person name="Li P."/>
            <person name="Lu B."/>
        </authorList>
    </citation>
    <scope>NUCLEOTIDE SEQUENCE [LARGE SCALE GENOMIC DNA]</scope>
    <source>
        <strain evidence="12 13">BJ06-0143</strain>
    </source>
</reference>
<dbReference type="Gene3D" id="3.30.200.20">
    <property type="entry name" value="Phosphorylase Kinase, domain 1"/>
    <property type="match status" value="1"/>
</dbReference>
<evidence type="ECO:0000256" key="7">
    <source>
        <dbReference type="ARBA" id="ARBA00022840"/>
    </source>
</evidence>
<dbReference type="SMART" id="SM00220">
    <property type="entry name" value="S_TKc"/>
    <property type="match status" value="1"/>
</dbReference>
<gene>
    <name evidence="12" type="ORF">IU449_17465</name>
</gene>
<sequence length="716" mass="74124">MKQEPPGASPGIPRLQAGEEVNAQFGHYRLERRLGSGGMGQVWAALDTRDGRRVALKLLPAELAADEGYRTRFEREALLAAALHDPHIPAIHGHGAVDGRLFIDMELVEGADLSARLAAYGPLDPPTALDILTQVASALDTAHAAGLIHRDVKPSNILVRPDGFAYLIDFGIARTHGQTSVTATGLTIGTWAYMAPERFNGHADARSDIYSLACVFFEALTGRRPYGDTEPAQQMHGHLMTDPPRAAASNPAVPPALDEILARGMAKQADLRPASAGEFVRAARAALGGRPARDSANPAAAPAPPPTRIDTAASTGGRPPTPTNALPEPASAGAADAPPVSMPTSGPSCPTAAPGRPDRGVHPGVPHYAEPVGEIGAARIPSPGSRLPAATPDPEAADPDAADAVAVRSPNPTKVLPVADPTGAAVAPSPVHPPAAPAGGQRWVPPPERRRADPVPAPPPAGLGRRRPADPVPAPPPASLRRPRPADPVPAPASGAPGTWSGRAAAPRQGDGRRPAPRSRQWAPRRGRRRGGVLRTLLWATVLILVAPCVFAVGCLAVLASDSSDGSAEQNTPPPVATAEEPAPGSAGVAPAGTPVRDGKFEFAVAGLDSGDRVGFQNANGSFLIVTLDVLNHSDETKWFLPFGQKLVLTDGAVVEHDATATAWQAVQHRLGHTFELPPGASGTAVLVFDVPDTGTAAHLELHDFVLSEGVSVALY</sequence>
<dbReference type="Gene3D" id="2.60.40.1240">
    <property type="match status" value="1"/>
</dbReference>
<dbReference type="EMBL" id="JADLQN010000002">
    <property type="protein sequence ID" value="MBF6356311.1"/>
    <property type="molecule type" value="Genomic_DNA"/>
</dbReference>
<dbReference type="InterPro" id="IPR017441">
    <property type="entry name" value="Protein_kinase_ATP_BS"/>
</dbReference>
<evidence type="ECO:0000256" key="5">
    <source>
        <dbReference type="ARBA" id="ARBA00022741"/>
    </source>
</evidence>
<dbReference type="InterPro" id="IPR029051">
    <property type="entry name" value="DUF4352"/>
</dbReference>
<organism evidence="12 13">
    <name type="scientific">Nocardia higoensis</name>
    <dbReference type="NCBI Taxonomy" id="228599"/>
    <lineage>
        <taxon>Bacteria</taxon>
        <taxon>Bacillati</taxon>
        <taxon>Actinomycetota</taxon>
        <taxon>Actinomycetes</taxon>
        <taxon>Mycobacteriales</taxon>
        <taxon>Nocardiaceae</taxon>
        <taxon>Nocardia</taxon>
    </lineage>
</organism>
<evidence type="ECO:0000256" key="1">
    <source>
        <dbReference type="ARBA" id="ARBA00012513"/>
    </source>
</evidence>
<dbReference type="CDD" id="cd14014">
    <property type="entry name" value="STKc_PknB_like"/>
    <property type="match status" value="1"/>
</dbReference>
<dbReference type="PROSITE" id="PS50011">
    <property type="entry name" value="PROTEIN_KINASE_DOM"/>
    <property type="match status" value="1"/>
</dbReference>
<dbReference type="PROSITE" id="PS00108">
    <property type="entry name" value="PROTEIN_KINASE_ST"/>
    <property type="match status" value="1"/>
</dbReference>
<dbReference type="SUPFAM" id="SSF56112">
    <property type="entry name" value="Protein kinase-like (PK-like)"/>
    <property type="match status" value="1"/>
</dbReference>
<dbReference type="GO" id="GO:0016301">
    <property type="term" value="F:kinase activity"/>
    <property type="evidence" value="ECO:0007669"/>
    <property type="project" value="UniProtKB-KW"/>
</dbReference>
<dbReference type="InterPro" id="IPR011009">
    <property type="entry name" value="Kinase-like_dom_sf"/>
</dbReference>
<evidence type="ECO:0000256" key="10">
    <source>
        <dbReference type="SAM" id="Phobius"/>
    </source>
</evidence>
<keyword evidence="7 8" id="KW-0067">ATP-binding</keyword>
<dbReference type="InterPro" id="IPR000719">
    <property type="entry name" value="Prot_kinase_dom"/>
</dbReference>
<feature type="region of interest" description="Disordered" evidence="9">
    <location>
        <begin position="227"/>
        <end position="252"/>
    </location>
</feature>
<evidence type="ECO:0000313" key="12">
    <source>
        <dbReference type="EMBL" id="MBF6356311.1"/>
    </source>
</evidence>
<keyword evidence="6 12" id="KW-0418">Kinase</keyword>
<feature type="region of interest" description="Disordered" evidence="9">
    <location>
        <begin position="288"/>
        <end position="528"/>
    </location>
</feature>
<keyword evidence="10" id="KW-0812">Transmembrane</keyword>
<name>A0ABS0DCX5_9NOCA</name>
<feature type="compositionally biased region" description="Polar residues" evidence="9">
    <location>
        <begin position="562"/>
        <end position="571"/>
    </location>
</feature>
<dbReference type="PANTHER" id="PTHR43289:SF6">
    <property type="entry name" value="SERINE_THREONINE-PROTEIN KINASE NEKL-3"/>
    <property type="match status" value="1"/>
</dbReference>
<dbReference type="InterPro" id="IPR029050">
    <property type="entry name" value="Immunoprotect_excell_Ig-like"/>
</dbReference>
<comment type="caution">
    <text evidence="12">The sequence shown here is derived from an EMBL/GenBank/DDBJ whole genome shotgun (WGS) entry which is preliminary data.</text>
</comment>
<feature type="compositionally biased region" description="Low complexity" evidence="9">
    <location>
        <begin position="577"/>
        <end position="593"/>
    </location>
</feature>
<protein>
    <recommendedName>
        <fullName evidence="1">non-specific serine/threonine protein kinase</fullName>
        <ecNumber evidence="1">2.7.11.1</ecNumber>
    </recommendedName>
</protein>